<gene>
    <name evidence="11" type="ORF">DZC52_00050</name>
</gene>
<dbReference type="GO" id="GO:0006508">
    <property type="term" value="P:proteolysis"/>
    <property type="evidence" value="ECO:0007669"/>
    <property type="project" value="UniProtKB-KW"/>
</dbReference>
<feature type="active site" description="Charge relay system" evidence="5 6">
    <location>
        <position position="439"/>
    </location>
</feature>
<feature type="domain" description="Cleaved adhesin" evidence="10">
    <location>
        <begin position="703"/>
        <end position="786"/>
    </location>
</feature>
<dbReference type="InterPro" id="IPR008969">
    <property type="entry name" value="CarboxyPept-like_regulatory"/>
</dbReference>
<evidence type="ECO:0000256" key="6">
    <source>
        <dbReference type="PROSITE-ProRule" id="PRU01240"/>
    </source>
</evidence>
<dbReference type="RefSeq" id="WP_116649076.1">
    <property type="nucleotide sequence ID" value="NZ_QUZK01000002.1"/>
</dbReference>
<accession>A0A3E1KD17</accession>
<keyword evidence="8" id="KW-0732">Signal</keyword>
<proteinExistence type="inferred from homology"/>
<feature type="region of interest" description="Disordered" evidence="7">
    <location>
        <begin position="379"/>
        <end position="401"/>
    </location>
</feature>
<evidence type="ECO:0000259" key="9">
    <source>
        <dbReference type="Pfam" id="PF00082"/>
    </source>
</evidence>
<evidence type="ECO:0008006" key="13">
    <source>
        <dbReference type="Google" id="ProtNLM"/>
    </source>
</evidence>
<evidence type="ECO:0000256" key="7">
    <source>
        <dbReference type="SAM" id="MobiDB-lite"/>
    </source>
</evidence>
<feature type="compositionally biased region" description="Low complexity" evidence="7">
    <location>
        <begin position="1312"/>
        <end position="1325"/>
    </location>
</feature>
<dbReference type="SUPFAM" id="SSF52743">
    <property type="entry name" value="Subtilisin-like"/>
    <property type="match status" value="1"/>
</dbReference>
<dbReference type="Gene3D" id="2.60.40.1120">
    <property type="entry name" value="Carboxypeptidase-like, regulatory domain"/>
    <property type="match status" value="5"/>
</dbReference>
<dbReference type="OrthoDB" id="9790784at2"/>
<dbReference type="Pfam" id="PF07675">
    <property type="entry name" value="Cleaved_Adhesin"/>
    <property type="match status" value="1"/>
</dbReference>
<name>A0A3E1KD17_9GAMM</name>
<dbReference type="NCBIfam" id="NF038128">
    <property type="entry name" value="choice_anch_J"/>
    <property type="match status" value="2"/>
</dbReference>
<dbReference type="InterPro" id="IPR011628">
    <property type="entry name" value="Cleaved_adhesin"/>
</dbReference>
<dbReference type="Gene3D" id="2.60.120.200">
    <property type="match status" value="2"/>
</dbReference>
<dbReference type="Pfam" id="PF13620">
    <property type="entry name" value="CarboxypepD_reg"/>
    <property type="match status" value="4"/>
</dbReference>
<evidence type="ECO:0000313" key="12">
    <source>
        <dbReference type="Proteomes" id="UP000260351"/>
    </source>
</evidence>
<keyword evidence="3 6" id="KW-0378">Hydrolase</keyword>
<feature type="chain" id="PRO_5017625768" description="Peptidase S8/S53 domain-containing protein" evidence="8">
    <location>
        <begin position="25"/>
        <end position="2025"/>
    </location>
</feature>
<sequence length="2025" mass="209568">MKIRWLMAIVALILAAAISVPAAAQGVKASDSSERRSPQQEEVYVDPQLATNLKSRGSARMFIYMKESADLSPAFGMDWEERGWFVYRTLRDLADRSQADIKAQLDSLGADYRSFWIDNVIAVKNTDLNMLNALAKRGDVQALVQEPVGFIPEPENNAETKNQINAVVASVAQINAPDAWSQGYTGQGVSVGIIDSGTRYTHEALVNQYRGNLGGGVFDHNYNWFDDGGSTEPQWPNPHGTHVSGTAVGDDGGANQIGVAPGADWVSCLGCTSTSCPGTNLLACAQFMAAPTDLAGNNPDPSQRVHVVNNSWGDCGQSYDGWYQGSVDAWIAAGVVPVFSNGNASNCGYSAPPGLNTVGNPARYGSVLGIGSTGNADGQYASHSNWGPTDDPNDGTDPTLPDPMGYNDLKPNVVAPGVSICSAYSTGDANYTCGFTGTSMSSPAATGVIALMISAAPSLAGDYATLGTLLMETANPVPYDSGEGGEGPGNVPNYATGWGEIDALAAVTAAAALEGPQGDLTGTVTDNNSGLPIAGADVVITNPNPPPPEWSASTDESGEFALTMSEGTFDVDVSAYGYQAATETGVSIVENQTTDIQVSLVPAATYEVSGVVTDNTTGWPLHAEIEIDGYPNSPIYTDPSDGSYSVTLPEGMAFDFTVTALSGGYDFATRTVGPLTGAQTEDFALDADLVACSAPGYGNTASTVLTESFDATSAPAGWTVEDYDGGGQTWSFDNPGGRANETGGSGNFAIVDSDNYGLGGSQDTGMITPAIDLSGAVNAEVSFNYDFRNIGATAEVDVSTDGGSSWANEWSLSSQTRGPVSASVNLADYAGEASVQLRFRYSDASWDYWWQVDDVEVIEFGTCGPAMGELVTGRVTDANDGSALIGATVSVDGTSQSTVTGTSMDPALGDGAYNLFVPAGSQTITVSETGYEDGTLSDTFVNGAARREDFALNAGRLAAQPQSLSQTVTFGQSDDGYLVLVNDGTAEATVNLSVSHPANQDFEGSFAPAGWQVQNLGGDCVWNRNDTDGRPNYAGGDGFSASADSDVCGSGTTMNTALVSPSFAVTAGSSLDYVVSYNHLGSSYLNVDISTDGGSTWTTLQSYTADESDEGPGTPESLDISAYDGETAQVRFHYESPGWNWWAQVDQIDVANVDWLTLTPDNGTFADGPVTFFETLNVTPTFNAAAPSITTPGTYLATIVVENDTPGGTIEVPVEMIVEPAANQARIAGTISSLGYCDGDPVPLAGANVEIVGGSTTFNVTSGGAGGYELWLDVAEGPLTLTVSAPGHEDRVLSGVPLTSQSTTTRDAELRTSTPCASSSPASLSTTLLPDETDTLSMTLTNDGAGDLNWNEYTFSGNVTLIDQVDNGNDGIVSDRFTGLPGSTGAYSAEDFSVNGEGVVELTADGFTGSANPAIETFATEIGFYIYPDAGGVPAGHPEDGGGTEAFSYVGAPGDAAITIVDDSLTLDVSAVNGGDPLDLSAGSYWLVAYATVPGTEGDPRWNWYAATSGEGASPQIITPGSAFGGSFPNWTSLPAGVDPVFSSMAMNVQGFLECGASWITGLTPASGAVSGDSSDSIDIGIDSTGLLPGEYQGTVCLQTDDANNDTIVIPVTLTVDAPASFATVEGNVMSLGYCDEDVQPAQGASVTIDGAVSSYNTTTDASGNYSVSIDSAESPVDVSVSYAGHLPSNVTGVALSAGSTSTVDFSLDLDAACAQADPMSMGPVMLPDTQEVESLTMYNYGVQPYDWTLEFDGINNGINGTTDVVAGGGFEEGTPNSSWDEASDAFGTPLCDEGSCGLGGGTGPNSGSWWVWFGGLDEAVETGSVTQAVTIPNGPSAELSFFLEIPTADVSGSLEVTLDGDLLFSVSEADAASYSTYQQVTVDVSSYADGGTYDLQFYGATNSQTVDAVTNFFVDDVSLVVQPAGDCSNPQAIGWASLDTTSGTVTPGGNASVNVTYDSTGLSVGTYEASLCFDTTDPMAGDNGLIIIPVMMDVTQDEVFWDRFEGTTVTGEEDPSRFLRKRPE</sequence>
<dbReference type="PANTHER" id="PTHR43806">
    <property type="entry name" value="PEPTIDASE S8"/>
    <property type="match status" value="1"/>
</dbReference>
<dbReference type="Gene3D" id="3.40.50.200">
    <property type="entry name" value="Peptidase S8/S53 domain"/>
    <property type="match status" value="1"/>
</dbReference>
<dbReference type="PRINTS" id="PR00723">
    <property type="entry name" value="SUBTILISIN"/>
</dbReference>
<comment type="similarity">
    <text evidence="1 6">Belongs to the peptidase S8 family.</text>
</comment>
<dbReference type="SUPFAM" id="SSF49899">
    <property type="entry name" value="Concanavalin A-like lectins/glucanases"/>
    <property type="match status" value="2"/>
</dbReference>
<keyword evidence="2 6" id="KW-0645">Protease</keyword>
<dbReference type="InterPro" id="IPR013320">
    <property type="entry name" value="ConA-like_dom_sf"/>
</dbReference>
<dbReference type="EMBL" id="QUZK01000002">
    <property type="protein sequence ID" value="RFF32990.1"/>
    <property type="molecule type" value="Genomic_DNA"/>
</dbReference>
<evidence type="ECO:0000256" key="5">
    <source>
        <dbReference type="PIRSR" id="PIRSR615500-1"/>
    </source>
</evidence>
<comment type="caution">
    <text evidence="11">The sequence shown here is derived from an EMBL/GenBank/DDBJ whole genome shotgun (WGS) entry which is preliminary data.</text>
</comment>
<dbReference type="InterPro" id="IPR015500">
    <property type="entry name" value="Peptidase_S8_subtilisin-rel"/>
</dbReference>
<feature type="domain" description="Peptidase S8/S53" evidence="9">
    <location>
        <begin position="186"/>
        <end position="499"/>
    </location>
</feature>
<dbReference type="PROSITE" id="PS00137">
    <property type="entry name" value="SUBTILASE_HIS"/>
    <property type="match status" value="1"/>
</dbReference>
<organism evidence="11 12">
    <name type="scientific">Wenzhouxiangella sediminis</name>
    <dbReference type="NCBI Taxonomy" id="1792836"/>
    <lineage>
        <taxon>Bacteria</taxon>
        <taxon>Pseudomonadati</taxon>
        <taxon>Pseudomonadota</taxon>
        <taxon>Gammaproteobacteria</taxon>
        <taxon>Chromatiales</taxon>
        <taxon>Wenzhouxiangellaceae</taxon>
        <taxon>Wenzhouxiangella</taxon>
    </lineage>
</organism>
<reference evidence="11 12" key="1">
    <citation type="submission" date="2018-08" db="EMBL/GenBank/DDBJ databases">
        <title>Wenzhouxiangella salilacus sp. nov., a novel bacterium isolated from a saline lake in Xinjiang Province, China.</title>
        <authorList>
            <person name="Han S."/>
        </authorList>
    </citation>
    <scope>NUCLEOTIDE SEQUENCE [LARGE SCALE GENOMIC DNA]</scope>
    <source>
        <strain evidence="11 12">XDB06</strain>
    </source>
</reference>
<dbReference type="InterPro" id="IPR000209">
    <property type="entry name" value="Peptidase_S8/S53_dom"/>
</dbReference>
<evidence type="ECO:0000259" key="10">
    <source>
        <dbReference type="Pfam" id="PF07675"/>
    </source>
</evidence>
<evidence type="ECO:0000256" key="2">
    <source>
        <dbReference type="ARBA" id="ARBA00022670"/>
    </source>
</evidence>
<feature type="region of interest" description="Disordered" evidence="7">
    <location>
        <begin position="1300"/>
        <end position="1325"/>
    </location>
</feature>
<dbReference type="Proteomes" id="UP000260351">
    <property type="component" value="Unassembled WGS sequence"/>
</dbReference>
<feature type="active site" description="Charge relay system" evidence="5 6">
    <location>
        <position position="195"/>
    </location>
</feature>
<feature type="active site" description="Charge relay system" evidence="5 6">
    <location>
        <position position="239"/>
    </location>
</feature>
<dbReference type="InterPro" id="IPR022398">
    <property type="entry name" value="Peptidase_S8_His-AS"/>
</dbReference>
<dbReference type="PANTHER" id="PTHR43806:SF67">
    <property type="entry name" value="EGF-LIKE DOMAIN-CONTAINING PROTEIN"/>
    <property type="match status" value="1"/>
</dbReference>
<evidence type="ECO:0000256" key="1">
    <source>
        <dbReference type="ARBA" id="ARBA00011073"/>
    </source>
</evidence>
<keyword evidence="4 6" id="KW-0720">Serine protease</keyword>
<dbReference type="InterPro" id="IPR036852">
    <property type="entry name" value="Peptidase_S8/S53_dom_sf"/>
</dbReference>
<evidence type="ECO:0000256" key="8">
    <source>
        <dbReference type="SAM" id="SignalP"/>
    </source>
</evidence>
<evidence type="ECO:0000256" key="3">
    <source>
        <dbReference type="ARBA" id="ARBA00022801"/>
    </source>
</evidence>
<feature type="signal peptide" evidence="8">
    <location>
        <begin position="1"/>
        <end position="24"/>
    </location>
</feature>
<evidence type="ECO:0000256" key="4">
    <source>
        <dbReference type="ARBA" id="ARBA00022825"/>
    </source>
</evidence>
<dbReference type="PROSITE" id="PS00138">
    <property type="entry name" value="SUBTILASE_SER"/>
    <property type="match status" value="1"/>
</dbReference>
<dbReference type="InterPro" id="IPR050131">
    <property type="entry name" value="Peptidase_S8_subtilisin-like"/>
</dbReference>
<protein>
    <recommendedName>
        <fullName evidence="13">Peptidase S8/S53 domain-containing protein</fullName>
    </recommendedName>
</protein>
<keyword evidence="12" id="KW-1185">Reference proteome</keyword>
<dbReference type="PROSITE" id="PS51892">
    <property type="entry name" value="SUBTILASE"/>
    <property type="match status" value="1"/>
</dbReference>
<dbReference type="InterPro" id="IPR023828">
    <property type="entry name" value="Peptidase_S8_Ser-AS"/>
</dbReference>
<dbReference type="GO" id="GO:0004252">
    <property type="term" value="F:serine-type endopeptidase activity"/>
    <property type="evidence" value="ECO:0007669"/>
    <property type="project" value="UniProtKB-UniRule"/>
</dbReference>
<dbReference type="SUPFAM" id="SSF49464">
    <property type="entry name" value="Carboxypeptidase regulatory domain-like"/>
    <property type="match status" value="4"/>
</dbReference>
<evidence type="ECO:0000313" key="11">
    <source>
        <dbReference type="EMBL" id="RFF32990.1"/>
    </source>
</evidence>
<dbReference type="Pfam" id="PF00082">
    <property type="entry name" value="Peptidase_S8"/>
    <property type="match status" value="1"/>
</dbReference>